<dbReference type="PANTHER" id="PTHR37461">
    <property type="entry name" value="ANTI-SIGMA-K FACTOR RSKA"/>
    <property type="match status" value="1"/>
</dbReference>
<dbReference type="GO" id="GO:0016989">
    <property type="term" value="F:sigma factor antagonist activity"/>
    <property type="evidence" value="ECO:0007669"/>
    <property type="project" value="TreeGrafter"/>
</dbReference>
<dbReference type="AlphaFoldDB" id="A0A4U5JV83"/>
<dbReference type="EMBL" id="SZUA01000001">
    <property type="protein sequence ID" value="TKR33475.1"/>
    <property type="molecule type" value="Genomic_DNA"/>
</dbReference>
<feature type="domain" description="Anti-sigma K factor RskA C-terminal" evidence="9">
    <location>
        <begin position="112"/>
        <end position="234"/>
    </location>
</feature>
<dbReference type="PANTHER" id="PTHR37461:SF1">
    <property type="entry name" value="ANTI-SIGMA-K FACTOR RSKA"/>
    <property type="match status" value="1"/>
</dbReference>
<evidence type="ECO:0000256" key="6">
    <source>
        <dbReference type="ARBA" id="ARBA00023136"/>
    </source>
</evidence>
<dbReference type="Gene3D" id="1.10.10.1320">
    <property type="entry name" value="Anti-sigma factor, zinc-finger domain"/>
    <property type="match status" value="1"/>
</dbReference>
<evidence type="ECO:0000256" key="5">
    <source>
        <dbReference type="ARBA" id="ARBA00022989"/>
    </source>
</evidence>
<dbReference type="OrthoDB" id="5298046at2"/>
<dbReference type="RefSeq" id="WP_137265683.1">
    <property type="nucleotide sequence ID" value="NZ_SZUA01000001.1"/>
</dbReference>
<dbReference type="InterPro" id="IPR018764">
    <property type="entry name" value="RskA_C"/>
</dbReference>
<evidence type="ECO:0000256" key="8">
    <source>
        <dbReference type="ARBA" id="ARBA00030803"/>
    </source>
</evidence>
<name>A0A4U5JV83_9GAMM</name>
<evidence type="ECO:0000313" key="10">
    <source>
        <dbReference type="EMBL" id="TKR33475.1"/>
    </source>
</evidence>
<keyword evidence="4" id="KW-0812">Transmembrane</keyword>
<accession>A0A4U5JV83</accession>
<dbReference type="GO" id="GO:0006417">
    <property type="term" value="P:regulation of translation"/>
    <property type="evidence" value="ECO:0007669"/>
    <property type="project" value="TreeGrafter"/>
</dbReference>
<evidence type="ECO:0000256" key="7">
    <source>
        <dbReference type="ARBA" id="ARBA00029829"/>
    </source>
</evidence>
<dbReference type="Pfam" id="PF10099">
    <property type="entry name" value="RskA_C"/>
    <property type="match status" value="1"/>
</dbReference>
<comment type="caution">
    <text evidence="10">The sequence shown here is derived from an EMBL/GenBank/DDBJ whole genome shotgun (WGS) entry which is preliminary data.</text>
</comment>
<keyword evidence="5" id="KW-1133">Transmembrane helix</keyword>
<evidence type="ECO:0000259" key="9">
    <source>
        <dbReference type="Pfam" id="PF10099"/>
    </source>
</evidence>
<reference evidence="10 11" key="1">
    <citation type="submission" date="2019-04" db="EMBL/GenBank/DDBJ databases">
        <title>Reference strain of H23.</title>
        <authorList>
            <person name="Luo X."/>
        </authorList>
    </citation>
    <scope>NUCLEOTIDE SEQUENCE [LARGE SCALE GENOMIC DNA]</scope>
    <source>
        <strain evidence="10 11">H23</strain>
    </source>
</reference>
<evidence type="ECO:0000256" key="1">
    <source>
        <dbReference type="ARBA" id="ARBA00004167"/>
    </source>
</evidence>
<evidence type="ECO:0000256" key="2">
    <source>
        <dbReference type="ARBA" id="ARBA00004236"/>
    </source>
</evidence>
<comment type="subcellular location">
    <subcellularLocation>
        <location evidence="2">Cell membrane</location>
    </subcellularLocation>
    <subcellularLocation>
        <location evidence="1">Membrane</location>
        <topology evidence="1">Single-pass membrane protein</topology>
    </subcellularLocation>
</comment>
<dbReference type="GO" id="GO:0005886">
    <property type="term" value="C:plasma membrane"/>
    <property type="evidence" value="ECO:0007669"/>
    <property type="project" value="UniProtKB-SubCell"/>
</dbReference>
<evidence type="ECO:0000256" key="4">
    <source>
        <dbReference type="ARBA" id="ARBA00022692"/>
    </source>
</evidence>
<dbReference type="InterPro" id="IPR041916">
    <property type="entry name" value="Anti_sigma_zinc_sf"/>
</dbReference>
<dbReference type="Proteomes" id="UP000308707">
    <property type="component" value="Unassembled WGS sequence"/>
</dbReference>
<gene>
    <name evidence="10" type="ORF">FCE95_04030</name>
</gene>
<keyword evidence="3" id="KW-1003">Cell membrane</keyword>
<evidence type="ECO:0000313" key="11">
    <source>
        <dbReference type="Proteomes" id="UP000308707"/>
    </source>
</evidence>
<keyword evidence="6" id="KW-0472">Membrane</keyword>
<protein>
    <recommendedName>
        <fullName evidence="8">Regulator of SigK</fullName>
    </recommendedName>
    <alternativeName>
        <fullName evidence="7">Sigma-K anti-sigma factor RskA</fullName>
    </alternativeName>
</protein>
<dbReference type="InterPro" id="IPR051474">
    <property type="entry name" value="Anti-sigma-K/W_factor"/>
</dbReference>
<proteinExistence type="predicted"/>
<sequence>MNSNGPATPPHDPPEHAMLAAEYALGVLDAQARREAERRIAEDPAFAAEVAAWEARLATMLDEAEPVAPPERVWPRIRATLGHDANEKKSAPRASLWQSLPFWRLAGATGFAFAAAAMVYIAVQRPPETVSGAPYVAAIRRDDGSAAYSATLDMQRGMMVVMPLGDGSVDASRVPELWLIPADGKPRSLGVIKRDGAMTMHLPAPLRDMADGAMLAVSMEPPGGSPTGSPTGPVMAQGRIVRI</sequence>
<organism evidence="10 11">
    <name type="scientific">Luteimonas gilva</name>
    <dbReference type="NCBI Taxonomy" id="2572684"/>
    <lineage>
        <taxon>Bacteria</taxon>
        <taxon>Pseudomonadati</taxon>
        <taxon>Pseudomonadota</taxon>
        <taxon>Gammaproteobacteria</taxon>
        <taxon>Lysobacterales</taxon>
        <taxon>Lysobacteraceae</taxon>
        <taxon>Luteimonas</taxon>
    </lineage>
</organism>
<keyword evidence="11" id="KW-1185">Reference proteome</keyword>
<evidence type="ECO:0000256" key="3">
    <source>
        <dbReference type="ARBA" id="ARBA00022475"/>
    </source>
</evidence>